<protein>
    <recommendedName>
        <fullName evidence="1">XRN2-binding (XTBD) domain-containing protein</fullName>
    </recommendedName>
</protein>
<evidence type="ECO:0000313" key="2">
    <source>
        <dbReference type="EMBL" id="KAK4471413.1"/>
    </source>
</evidence>
<dbReference type="EMBL" id="JALJAT010000003">
    <property type="protein sequence ID" value="KAK4471413.1"/>
    <property type="molecule type" value="Genomic_DNA"/>
</dbReference>
<dbReference type="PANTHER" id="PTHR48430:SF1">
    <property type="entry name" value="PARTNER OF XRN-2 PROTEIN 1"/>
    <property type="match status" value="1"/>
</dbReference>
<dbReference type="Proteomes" id="UP001292079">
    <property type="component" value="Unassembled WGS sequence"/>
</dbReference>
<keyword evidence="3" id="KW-1185">Reference proteome</keyword>
<name>A0AAE2D4R3_SCHME</name>
<reference evidence="2" key="2">
    <citation type="journal article" date="2023" name="Infect Dis Poverty">
        <title>Chromosome-scale genome of the human blood fluke Schistosoma mekongi and its implications for public health.</title>
        <authorList>
            <person name="Zhou M."/>
            <person name="Xu L."/>
            <person name="Xu D."/>
            <person name="Chen W."/>
            <person name="Khan J."/>
            <person name="Hu Y."/>
            <person name="Huang H."/>
            <person name="Wei H."/>
            <person name="Zhang Y."/>
            <person name="Chusongsang P."/>
            <person name="Tanasarnprasert K."/>
            <person name="Hu X."/>
            <person name="Limpanont Y."/>
            <person name="Lv Z."/>
        </authorList>
    </citation>
    <scope>NUCLEOTIDE SEQUENCE</scope>
    <source>
        <strain evidence="2">LV_2022a</strain>
    </source>
</reference>
<comment type="caution">
    <text evidence="2">The sequence shown here is derived from an EMBL/GenBank/DDBJ whole genome shotgun (WGS) entry which is preliminary data.</text>
</comment>
<proteinExistence type="predicted"/>
<dbReference type="PANTHER" id="PTHR48430">
    <property type="entry name" value="PARTNER OF XRN-2 PROTEIN 1"/>
    <property type="match status" value="1"/>
</dbReference>
<dbReference type="PROSITE" id="PS51827">
    <property type="entry name" value="XTBD"/>
    <property type="match status" value="1"/>
</dbReference>
<accession>A0AAE2D4R3</accession>
<evidence type="ECO:0000313" key="3">
    <source>
        <dbReference type="Proteomes" id="UP001292079"/>
    </source>
</evidence>
<reference evidence="2" key="1">
    <citation type="submission" date="2022-04" db="EMBL/GenBank/DDBJ databases">
        <authorList>
            <person name="Xu L."/>
            <person name="Lv Z."/>
        </authorList>
    </citation>
    <scope>NUCLEOTIDE SEQUENCE</scope>
    <source>
        <strain evidence="2">LV_2022a</strain>
    </source>
</reference>
<dbReference type="InterPro" id="IPR021859">
    <property type="entry name" value="XTBD"/>
</dbReference>
<dbReference type="Pfam" id="PF11952">
    <property type="entry name" value="XTBD"/>
    <property type="match status" value="1"/>
</dbReference>
<sequence length="109" mass="12615">MLLFQLSMENLESWKRPHETPTEWRIRRSFLEKNFDKLQPERLQCLSHCFTNVKLYQVTYPTKVMEEINALGEDVGDIDTPGQSKQTNISPIISSSVGVVESEKEEQVS</sequence>
<gene>
    <name evidence="2" type="ORF">MN116_004843</name>
</gene>
<evidence type="ECO:0000259" key="1">
    <source>
        <dbReference type="PROSITE" id="PS51827"/>
    </source>
</evidence>
<organism evidence="2 3">
    <name type="scientific">Schistosoma mekongi</name>
    <name type="common">Parasitic worm</name>
    <dbReference type="NCBI Taxonomy" id="38744"/>
    <lineage>
        <taxon>Eukaryota</taxon>
        <taxon>Metazoa</taxon>
        <taxon>Spiralia</taxon>
        <taxon>Lophotrochozoa</taxon>
        <taxon>Platyhelminthes</taxon>
        <taxon>Trematoda</taxon>
        <taxon>Digenea</taxon>
        <taxon>Strigeidida</taxon>
        <taxon>Schistosomatoidea</taxon>
        <taxon>Schistosomatidae</taxon>
        <taxon>Schistosoma</taxon>
    </lineage>
</organism>
<dbReference type="AlphaFoldDB" id="A0AAE2D4R3"/>
<feature type="domain" description="XRN2-binding (XTBD)" evidence="1">
    <location>
        <begin position="11"/>
        <end position="96"/>
    </location>
</feature>